<dbReference type="Pfam" id="PF00578">
    <property type="entry name" value="AhpC-TSA"/>
    <property type="match status" value="1"/>
</dbReference>
<dbReference type="PANTHER" id="PTHR42852">
    <property type="entry name" value="THIOL:DISULFIDE INTERCHANGE PROTEIN DSBE"/>
    <property type="match status" value="1"/>
</dbReference>
<evidence type="ECO:0000256" key="3">
    <source>
        <dbReference type="ARBA" id="ARBA00023157"/>
    </source>
</evidence>
<organism evidence="6 7">
    <name type="scientific">Rhizosphaericola mali</name>
    <dbReference type="NCBI Taxonomy" id="2545455"/>
    <lineage>
        <taxon>Bacteria</taxon>
        <taxon>Pseudomonadati</taxon>
        <taxon>Bacteroidota</taxon>
        <taxon>Chitinophagia</taxon>
        <taxon>Chitinophagales</taxon>
        <taxon>Chitinophagaceae</taxon>
        <taxon>Rhizosphaericola</taxon>
    </lineage>
</organism>
<dbReference type="Gene3D" id="3.40.30.10">
    <property type="entry name" value="Glutaredoxin"/>
    <property type="match status" value="1"/>
</dbReference>
<dbReference type="PANTHER" id="PTHR42852:SF6">
    <property type="entry name" value="THIOL:DISULFIDE INTERCHANGE PROTEIN DSBE"/>
    <property type="match status" value="1"/>
</dbReference>
<evidence type="ECO:0000256" key="2">
    <source>
        <dbReference type="ARBA" id="ARBA00022748"/>
    </source>
</evidence>
<evidence type="ECO:0000313" key="6">
    <source>
        <dbReference type="EMBL" id="QES90232.1"/>
    </source>
</evidence>
<dbReference type="Pfam" id="PF14289">
    <property type="entry name" value="DUF4369"/>
    <property type="match status" value="1"/>
</dbReference>
<gene>
    <name evidence="6" type="ORF">E0W69_016770</name>
</gene>
<protein>
    <submittedName>
        <fullName evidence="6">AhpC/TSA family protein</fullName>
    </submittedName>
</protein>
<dbReference type="InterPro" id="IPR013766">
    <property type="entry name" value="Thioredoxin_domain"/>
</dbReference>
<evidence type="ECO:0000313" key="7">
    <source>
        <dbReference type="Proteomes" id="UP000292424"/>
    </source>
</evidence>
<keyword evidence="4" id="KW-0676">Redox-active center</keyword>
<name>A0A5P2G8I4_9BACT</name>
<keyword evidence="7" id="KW-1185">Reference proteome</keyword>
<dbReference type="OrthoDB" id="750178at2"/>
<keyword evidence="3" id="KW-1015">Disulfide bond</keyword>
<dbReference type="KEGG" id="arac:E0W69_016770"/>
<dbReference type="AlphaFoldDB" id="A0A5P2G8I4"/>
<keyword evidence="2" id="KW-0201">Cytochrome c-type biogenesis</keyword>
<evidence type="ECO:0000256" key="1">
    <source>
        <dbReference type="ARBA" id="ARBA00004196"/>
    </source>
</evidence>
<proteinExistence type="predicted"/>
<dbReference type="EMBL" id="CP044016">
    <property type="protein sequence ID" value="QES90232.1"/>
    <property type="molecule type" value="Genomic_DNA"/>
</dbReference>
<reference evidence="6 7" key="1">
    <citation type="submission" date="2019-09" db="EMBL/GenBank/DDBJ databases">
        <title>Complete genome sequence of Arachidicoccus sp. B3-10 isolated from apple orchard soil.</title>
        <authorList>
            <person name="Kim H.S."/>
            <person name="Han K.-I."/>
            <person name="Suh M.K."/>
            <person name="Lee K.C."/>
            <person name="Eom M.K."/>
            <person name="Kim J.-S."/>
            <person name="Kang S.W."/>
            <person name="Sin Y."/>
            <person name="Lee J.-S."/>
        </authorList>
    </citation>
    <scope>NUCLEOTIDE SEQUENCE [LARGE SCALE GENOMIC DNA]</scope>
    <source>
        <strain evidence="6 7">B3-10</strain>
    </source>
</reference>
<dbReference type="GO" id="GO:0030313">
    <property type="term" value="C:cell envelope"/>
    <property type="evidence" value="ECO:0007669"/>
    <property type="project" value="UniProtKB-SubCell"/>
</dbReference>
<dbReference type="SUPFAM" id="SSF52833">
    <property type="entry name" value="Thioredoxin-like"/>
    <property type="match status" value="1"/>
</dbReference>
<dbReference type="InterPro" id="IPR050553">
    <property type="entry name" value="Thioredoxin_ResA/DsbE_sf"/>
</dbReference>
<dbReference type="InterPro" id="IPR036249">
    <property type="entry name" value="Thioredoxin-like_sf"/>
</dbReference>
<dbReference type="PROSITE" id="PS51352">
    <property type="entry name" value="THIOREDOXIN_2"/>
    <property type="match status" value="1"/>
</dbReference>
<dbReference type="CDD" id="cd02966">
    <property type="entry name" value="TlpA_like_family"/>
    <property type="match status" value="1"/>
</dbReference>
<evidence type="ECO:0000259" key="5">
    <source>
        <dbReference type="PROSITE" id="PS51352"/>
    </source>
</evidence>
<dbReference type="GO" id="GO:0017004">
    <property type="term" value="P:cytochrome complex assembly"/>
    <property type="evidence" value="ECO:0007669"/>
    <property type="project" value="UniProtKB-KW"/>
</dbReference>
<dbReference type="InterPro" id="IPR000866">
    <property type="entry name" value="AhpC/TSA"/>
</dbReference>
<dbReference type="InterPro" id="IPR025380">
    <property type="entry name" value="DUF4369"/>
</dbReference>
<evidence type="ECO:0000256" key="4">
    <source>
        <dbReference type="ARBA" id="ARBA00023284"/>
    </source>
</evidence>
<dbReference type="GO" id="GO:0016491">
    <property type="term" value="F:oxidoreductase activity"/>
    <property type="evidence" value="ECO:0007669"/>
    <property type="project" value="InterPro"/>
</dbReference>
<accession>A0A5P2G8I4</accession>
<comment type="subcellular location">
    <subcellularLocation>
        <location evidence="1">Cell envelope</location>
    </subcellularLocation>
</comment>
<sequence length="409" mass="46707">MFKMNNRFSCKYLNVIFTSIFISVIFTQVDAQKAFTYHLSGTFPDIKKAYIDHTGPQGWKTDSVFLKDGKFEFTDTAREVSVASVELLRRDDGRIFNGGSIQFNVFQEPGNISLSYYDHNKEVSVTGTPNNDISTKFNKGNEDYENAIRPIYDSLNTYHYKAFLLRKDTINNNADSIAYFEKEARHYDSLAHPWTLKFYHSLMNAIYANPKSYFTAHYTKGWIDEISQDSVKEIYNNLGPEIQNSTMGKDILNSLNSSNVATTGTKAPLFEDDADINGKKLALADYKGKYVLLDFWASWCSPCREGNPHMIEQYNKYHSKGLEIIGISDDDNNIGAWKNAVKKDNIGIWKHILRRAGKMDAKGNDKDVSKLYNVSAYPTKILIDPNGIIVDRFMDDKKLDNQLESIFSK</sequence>
<dbReference type="Proteomes" id="UP000292424">
    <property type="component" value="Chromosome"/>
</dbReference>
<dbReference type="GO" id="GO:0016209">
    <property type="term" value="F:antioxidant activity"/>
    <property type="evidence" value="ECO:0007669"/>
    <property type="project" value="InterPro"/>
</dbReference>
<feature type="domain" description="Thioredoxin" evidence="5">
    <location>
        <begin position="261"/>
        <end position="409"/>
    </location>
</feature>